<evidence type="ECO:0000313" key="5">
    <source>
        <dbReference type="Proteomes" id="UP000514720"/>
    </source>
</evidence>
<dbReference type="Gene3D" id="2.60.40.3620">
    <property type="match status" value="1"/>
</dbReference>
<dbReference type="Gene3D" id="2.60.40.1110">
    <property type="match status" value="1"/>
</dbReference>
<dbReference type="EMBL" id="CP048914">
    <property type="protein sequence ID" value="QMS84226.1"/>
    <property type="molecule type" value="Genomic_DNA"/>
</dbReference>
<keyword evidence="2" id="KW-0732">Signal</keyword>
<evidence type="ECO:0000259" key="3">
    <source>
        <dbReference type="PROSITE" id="PS51841"/>
    </source>
</evidence>
<gene>
    <name evidence="4" type="ORF">G4Z02_00205</name>
</gene>
<accession>A0A7L7KPW8</accession>
<organism evidence="4 5">
    <name type="scientific">Candidatus Xianfuyuplasma coldseepsis</name>
    <dbReference type="NCBI Taxonomy" id="2782163"/>
    <lineage>
        <taxon>Bacteria</taxon>
        <taxon>Bacillati</taxon>
        <taxon>Mycoplasmatota</taxon>
        <taxon>Mollicutes</taxon>
        <taxon>Candidatus Izemoplasmatales</taxon>
        <taxon>Candidatus Izemoplasmataceae</taxon>
        <taxon>Candidatus Xianfuyuplasma</taxon>
    </lineage>
</organism>
<feature type="transmembrane region" description="Helical" evidence="1">
    <location>
        <begin position="1461"/>
        <end position="1482"/>
    </location>
</feature>
<dbReference type="SUPFAM" id="SSF74853">
    <property type="entry name" value="Lamin A/C globular tail domain"/>
    <property type="match status" value="1"/>
</dbReference>
<dbReference type="KEGG" id="xcl:G4Z02_00205"/>
<feature type="signal peptide" evidence="2">
    <location>
        <begin position="1"/>
        <end position="19"/>
    </location>
</feature>
<protein>
    <submittedName>
        <fullName evidence="4">Lamin tail domain-containing protein</fullName>
    </submittedName>
</protein>
<dbReference type="Proteomes" id="UP000514720">
    <property type="component" value="Chromosome"/>
</dbReference>
<dbReference type="InterPro" id="IPR013783">
    <property type="entry name" value="Ig-like_fold"/>
</dbReference>
<keyword evidence="1" id="KW-0812">Transmembrane</keyword>
<dbReference type="Gene3D" id="2.60.40.10">
    <property type="entry name" value="Immunoglobulins"/>
    <property type="match status" value="2"/>
</dbReference>
<reference evidence="4 5" key="1">
    <citation type="submission" date="2020-02" db="EMBL/GenBank/DDBJ databases">
        <authorList>
            <person name="Zheng R.K."/>
            <person name="Sun C.M."/>
        </authorList>
    </citation>
    <scope>NUCLEOTIDE SEQUENCE [LARGE SCALE GENOMIC DNA]</scope>
    <source>
        <strain evidence="5">zrk13</strain>
    </source>
</reference>
<dbReference type="Pfam" id="PF00932">
    <property type="entry name" value="LTD"/>
    <property type="match status" value="1"/>
</dbReference>
<evidence type="ECO:0000256" key="1">
    <source>
        <dbReference type="SAM" id="Phobius"/>
    </source>
</evidence>
<dbReference type="Gene3D" id="2.60.40.1260">
    <property type="entry name" value="Lamin Tail domain"/>
    <property type="match status" value="1"/>
</dbReference>
<keyword evidence="1" id="KW-1133">Transmembrane helix</keyword>
<dbReference type="InterPro" id="IPR001322">
    <property type="entry name" value="Lamin_tail_dom"/>
</dbReference>
<evidence type="ECO:0000256" key="2">
    <source>
        <dbReference type="SAM" id="SignalP"/>
    </source>
</evidence>
<evidence type="ECO:0000313" key="4">
    <source>
        <dbReference type="EMBL" id="QMS84226.1"/>
    </source>
</evidence>
<proteinExistence type="predicted"/>
<feature type="domain" description="LTD" evidence="3">
    <location>
        <begin position="1017"/>
        <end position="1148"/>
    </location>
</feature>
<keyword evidence="1" id="KW-0472">Membrane</keyword>
<dbReference type="PROSITE" id="PS51841">
    <property type="entry name" value="LTD"/>
    <property type="match status" value="1"/>
</dbReference>
<feature type="chain" id="PRO_5036469479" evidence="2">
    <location>
        <begin position="20"/>
        <end position="1485"/>
    </location>
</feature>
<dbReference type="PANTHER" id="PTHR42834">
    <property type="entry name" value="ENDONUCLEASE/EXONUCLEASE/PHOSPHATASE FAMILY PROTEIN (AFU_ORTHOLOGUE AFUA_3G09210)"/>
    <property type="match status" value="1"/>
</dbReference>
<dbReference type="PANTHER" id="PTHR42834:SF1">
    <property type="entry name" value="ENDONUCLEASE_EXONUCLEASE_PHOSPHATASE FAMILY PROTEIN (AFU_ORTHOLOGUE AFUA_3G09210)"/>
    <property type="match status" value="1"/>
</dbReference>
<dbReference type="InterPro" id="IPR036415">
    <property type="entry name" value="Lamin_tail_dom_sf"/>
</dbReference>
<sequence length="1485" mass="159999">MKKILSVMLIFVLSLFVVATTDVLQAEATEAVTITLHVHQFDGDYTNTGTGIWDGVTWNDWNDVQSSVDDFGAVIVKNYTAAEINAVADLVEFKPTRNVNNDDNTLEGGLAANMNYLAPDSIEGKVFLDVTALKDGSETELHAYYVEGAKDFYVVEGTPVNGMFFNVYANPEVAADDMVYDGWGMHTWNNDQPDVDWGENPLQYEIEMELESSVGWIPARLGMLEVGVSAVGDAGFIAHKGDEKSCADNMYFSTNDLLAADGKAQVVYYEHGACDFAPDYATFIGNVATQFEINSGNRLVEGTQIVAPNEMEVSMLMAKPYDELLADRFRVTDADGNDIPVTGIDYPGMAIGAYESGVVVQTETLVVVYLDTEVDHTNLGLVGSMQGWAPENAILSFGDVNGYAVFEFTSFDAVAEFKILTDDVQTDDPATDWVVEDVGFDWGDTSVSGNDNVVVDLSAGGTIEVVIDDATDTATVSELAPQDVDIANFTYTSGVTCAAEENLFTLFLDTELDPAKIGLVGSIQEATPWTPATPIMSTGVTDGGEVVFEVCATGTSFEYKVLYDPDGDGWIWDSTVDPELVRANVALDFGDGTTGGEIAHLIDAPVTHLNAYTPTLTATSIYRLSVYVDIEGDLDPTKLGLVGTVNGWDVENPILANKMDAFGHYIFDVELNSKTGEYAIVYDDEVDDPATTEVDESGFDWDDKISGNDNIAFDLGGDATLVQLATIDAEMAMTFTDLGADISEYVASSVTLMFADEAFMFDGAYTVYYEDIPPYDINQMWVDNDGNVYDFTYTDITTVDFTKGIGQGWAFIKVNFDADTVAGMDTLTVTVDGPSGEQVIIKPNDNSAIEEWVTFGDEPVTHTWTEDAFTWLLIFGAPGTDNVSGQFEILEATLSSSTAISEIMFENVPVILDNNFVEGNFVEGTGTFAIDQENIQVVFENAVLPMEGLMLQMTDGTEILMDTYMTAAMVGDYTSTVTCDAGNLLLTVHVDTRTYDTTDLTKFGIVGTINGWDVGGSLAPTGLDSKGNVVFEVCVPDIAGDEVFISEYIEGSSSNKAVELFNPTDAEIDLTGYTVEAYNNGSTEVTNSLDLTGQVIPAGGTFVIYNSGADQAILDVGDIDSTITYFNGDDAVVLKKDGVVIDIIGLVGEDPGSNWPVGDGSTGEHTLYRASNVASGNPVFDPSEWVVAEQNTFDGLGEHALAAPSGEFKVKFDTAGDGFTWDGSSDPEITPGNILFNFANGDHVLVVEGQSAADVDYMHFISVATADAFTKDGEYELVFMDGSGFEVSIPLLIDNQAPAIDQKEVVGVTFTYDPSGDAFDIMDYYTVLRFIDNRDGVLEYTIDTNLDATTPGEQTVVISATDSWGNKGTFEIVIDVIDIWDPVITGDTEVTFTAGDAEPTWEDYVTVEGGTLSVNTDQVDMDTEGTFFVLFSAVDEAGNTATHTLEVTIEAAPETGCFSSFSLGSSLIMITAVLGGAVLFFVRKK</sequence>
<dbReference type="RefSeq" id="WP_258877839.1">
    <property type="nucleotide sequence ID" value="NZ_CP048914.1"/>
</dbReference>
<name>A0A7L7KPW8_9MOLU</name>
<keyword evidence="5" id="KW-1185">Reference proteome</keyword>